<keyword evidence="8" id="KW-0325">Glycoprotein</keyword>
<dbReference type="SUPFAM" id="SSF49313">
    <property type="entry name" value="Cadherin-like"/>
    <property type="match status" value="1"/>
</dbReference>
<keyword evidence="3" id="KW-0677">Repeat</keyword>
<evidence type="ECO:0000256" key="1">
    <source>
        <dbReference type="ARBA" id="ARBA00004167"/>
    </source>
</evidence>
<dbReference type="FunFam" id="2.60.40.60:FF:000002">
    <property type="entry name" value="Protocadherin alpha 2"/>
    <property type="match status" value="1"/>
</dbReference>
<dbReference type="GO" id="GO:0005886">
    <property type="term" value="C:plasma membrane"/>
    <property type="evidence" value="ECO:0007669"/>
    <property type="project" value="TreeGrafter"/>
</dbReference>
<comment type="caution">
    <text evidence="11">The sequence shown here is derived from an EMBL/GenBank/DDBJ whole genome shotgun (WGS) entry which is preliminary data.</text>
</comment>
<sequence>VTATDADEGMNGQVKYSMKTISEKASQIFQLNAETGAITLVRSLDFEEGDSYELKVQADDDGGLFDRAKVT</sequence>
<accession>A0A7K8KJ56</accession>
<dbReference type="InterPro" id="IPR050174">
    <property type="entry name" value="Protocadherin/Cadherin-CA"/>
</dbReference>
<dbReference type="PROSITE" id="PS50268">
    <property type="entry name" value="CADHERIN_2"/>
    <property type="match status" value="1"/>
</dbReference>
<dbReference type="GO" id="GO:0007156">
    <property type="term" value="P:homophilic cell adhesion via plasma membrane adhesion molecules"/>
    <property type="evidence" value="ECO:0007669"/>
    <property type="project" value="InterPro"/>
</dbReference>
<name>A0A7K8KJ56_9AVES</name>
<evidence type="ECO:0000256" key="5">
    <source>
        <dbReference type="ARBA" id="ARBA00022889"/>
    </source>
</evidence>
<organism evidence="11 12">
    <name type="scientific">Lophotis ruficrista</name>
    <dbReference type="NCBI Taxonomy" id="172689"/>
    <lineage>
        <taxon>Eukaryota</taxon>
        <taxon>Metazoa</taxon>
        <taxon>Chordata</taxon>
        <taxon>Craniata</taxon>
        <taxon>Vertebrata</taxon>
        <taxon>Euteleostomi</taxon>
        <taxon>Archelosauria</taxon>
        <taxon>Archosauria</taxon>
        <taxon>Dinosauria</taxon>
        <taxon>Saurischia</taxon>
        <taxon>Theropoda</taxon>
        <taxon>Coelurosauria</taxon>
        <taxon>Aves</taxon>
        <taxon>Neognathae</taxon>
        <taxon>Neoaves</taxon>
        <taxon>Otidimorphae</taxon>
        <taxon>Otidiformes</taxon>
        <taxon>Otididae</taxon>
        <taxon>Lophotis</taxon>
    </lineage>
</organism>
<evidence type="ECO:0000256" key="6">
    <source>
        <dbReference type="ARBA" id="ARBA00022989"/>
    </source>
</evidence>
<dbReference type="GO" id="GO:0005509">
    <property type="term" value="F:calcium ion binding"/>
    <property type="evidence" value="ECO:0007669"/>
    <property type="project" value="UniProtKB-UniRule"/>
</dbReference>
<reference evidence="11 12" key="1">
    <citation type="submission" date="2019-09" db="EMBL/GenBank/DDBJ databases">
        <title>Bird 10,000 Genomes (B10K) Project - Family phase.</title>
        <authorList>
            <person name="Zhang G."/>
        </authorList>
    </citation>
    <scope>NUCLEOTIDE SEQUENCE [LARGE SCALE GENOMIC DNA]</scope>
    <source>
        <strain evidence="11">B10K-CU-031-23</strain>
    </source>
</reference>
<feature type="non-terminal residue" evidence="11">
    <location>
        <position position="1"/>
    </location>
</feature>
<dbReference type="Proteomes" id="UP000533896">
    <property type="component" value="Unassembled WGS sequence"/>
</dbReference>
<keyword evidence="2" id="KW-0812">Transmembrane</keyword>
<dbReference type="Gene3D" id="2.60.40.60">
    <property type="entry name" value="Cadherins"/>
    <property type="match status" value="1"/>
</dbReference>
<feature type="non-terminal residue" evidence="11">
    <location>
        <position position="71"/>
    </location>
</feature>
<dbReference type="InterPro" id="IPR015919">
    <property type="entry name" value="Cadherin-like_sf"/>
</dbReference>
<dbReference type="OrthoDB" id="9990384at2759"/>
<keyword evidence="5" id="KW-0130">Cell adhesion</keyword>
<dbReference type="PANTHER" id="PTHR24028">
    <property type="entry name" value="CADHERIN-87A"/>
    <property type="match status" value="1"/>
</dbReference>
<dbReference type="CDD" id="cd11304">
    <property type="entry name" value="Cadherin_repeat"/>
    <property type="match status" value="1"/>
</dbReference>
<evidence type="ECO:0000256" key="3">
    <source>
        <dbReference type="ARBA" id="ARBA00022737"/>
    </source>
</evidence>
<evidence type="ECO:0000256" key="4">
    <source>
        <dbReference type="ARBA" id="ARBA00022837"/>
    </source>
</evidence>
<dbReference type="AlphaFoldDB" id="A0A7K8KJ56"/>
<dbReference type="PANTHER" id="PTHR24028:SF234">
    <property type="entry name" value="PROTOCADHERIN GAMMA-A3"/>
    <property type="match status" value="1"/>
</dbReference>
<proteinExistence type="predicted"/>
<keyword evidence="12" id="KW-1185">Reference proteome</keyword>
<keyword evidence="7" id="KW-0472">Membrane</keyword>
<evidence type="ECO:0000256" key="7">
    <source>
        <dbReference type="ARBA" id="ARBA00023136"/>
    </source>
</evidence>
<dbReference type="InterPro" id="IPR002126">
    <property type="entry name" value="Cadherin-like_dom"/>
</dbReference>
<protein>
    <submittedName>
        <fullName evidence="11">PCDG8 protein</fullName>
    </submittedName>
</protein>
<evidence type="ECO:0000259" key="10">
    <source>
        <dbReference type="PROSITE" id="PS50268"/>
    </source>
</evidence>
<keyword evidence="6" id="KW-1133">Transmembrane helix</keyword>
<evidence type="ECO:0000256" key="8">
    <source>
        <dbReference type="ARBA" id="ARBA00023180"/>
    </source>
</evidence>
<feature type="domain" description="Cadherin" evidence="10">
    <location>
        <begin position="1"/>
        <end position="62"/>
    </location>
</feature>
<dbReference type="SMART" id="SM00112">
    <property type="entry name" value="CA"/>
    <property type="match status" value="1"/>
</dbReference>
<evidence type="ECO:0000256" key="9">
    <source>
        <dbReference type="PROSITE-ProRule" id="PRU00043"/>
    </source>
</evidence>
<dbReference type="EMBL" id="VWYV01003085">
    <property type="protein sequence ID" value="NXE17068.1"/>
    <property type="molecule type" value="Genomic_DNA"/>
</dbReference>
<dbReference type="Pfam" id="PF00028">
    <property type="entry name" value="Cadherin"/>
    <property type="match status" value="1"/>
</dbReference>
<evidence type="ECO:0000313" key="11">
    <source>
        <dbReference type="EMBL" id="NXE17068.1"/>
    </source>
</evidence>
<evidence type="ECO:0000313" key="12">
    <source>
        <dbReference type="Proteomes" id="UP000533896"/>
    </source>
</evidence>
<evidence type="ECO:0000256" key="2">
    <source>
        <dbReference type="ARBA" id="ARBA00022692"/>
    </source>
</evidence>
<comment type="subcellular location">
    <subcellularLocation>
        <location evidence="1">Membrane</location>
        <topology evidence="1">Single-pass membrane protein</topology>
    </subcellularLocation>
</comment>
<keyword evidence="4 9" id="KW-0106">Calcium</keyword>
<gene>
    <name evidence="11" type="primary">Pcdhga8_0</name>
    <name evidence="11" type="ORF">LOPRUF_R15033</name>
</gene>